<feature type="domain" description="NAD-dependent epimerase/dehydratase" evidence="1">
    <location>
        <begin position="7"/>
        <end position="246"/>
    </location>
</feature>
<dbReference type="Gene3D" id="3.40.50.720">
    <property type="entry name" value="NAD(P)-binding Rossmann-like Domain"/>
    <property type="match status" value="1"/>
</dbReference>
<evidence type="ECO:0000313" key="3">
    <source>
        <dbReference type="Proteomes" id="UP001206639"/>
    </source>
</evidence>
<reference evidence="3" key="1">
    <citation type="submission" date="2023-07" db="EMBL/GenBank/DDBJ databases">
        <authorList>
            <person name="Deng Y."/>
            <person name="Zhang Y.-Q."/>
        </authorList>
    </citation>
    <scope>NUCLEOTIDE SEQUENCE [LARGE SCALE GENOMIC DNA]</scope>
    <source>
        <strain evidence="3">CPCC 205710</strain>
    </source>
</reference>
<dbReference type="RefSeq" id="WP_260995161.1">
    <property type="nucleotide sequence ID" value="NZ_JAODWD010000005.1"/>
</dbReference>
<proteinExistence type="predicted"/>
<protein>
    <submittedName>
        <fullName evidence="2">NAD-dependent epimerase/dehydratase family protein</fullName>
    </submittedName>
</protein>
<evidence type="ECO:0000313" key="2">
    <source>
        <dbReference type="EMBL" id="MCT7661116.1"/>
    </source>
</evidence>
<name>A0ABT2MFQ5_9MYCO</name>
<dbReference type="Pfam" id="PF01370">
    <property type="entry name" value="Epimerase"/>
    <property type="match status" value="1"/>
</dbReference>
<dbReference type="PANTHER" id="PTHR48079">
    <property type="entry name" value="PROTEIN YEEZ"/>
    <property type="match status" value="1"/>
</dbReference>
<dbReference type="EMBL" id="JAODWD010000005">
    <property type="protein sequence ID" value="MCT7661116.1"/>
    <property type="molecule type" value="Genomic_DNA"/>
</dbReference>
<dbReference type="InterPro" id="IPR036291">
    <property type="entry name" value="NAD(P)-bd_dom_sf"/>
</dbReference>
<organism evidence="2 3">
    <name type="scientific">Mycobacterium deserti</name>
    <dbReference type="NCBI Taxonomy" id="2978347"/>
    <lineage>
        <taxon>Bacteria</taxon>
        <taxon>Bacillati</taxon>
        <taxon>Actinomycetota</taxon>
        <taxon>Actinomycetes</taxon>
        <taxon>Mycobacteriales</taxon>
        <taxon>Mycobacteriaceae</taxon>
        <taxon>Mycobacterium</taxon>
    </lineage>
</organism>
<accession>A0ABT2MFQ5</accession>
<dbReference type="InterPro" id="IPR051783">
    <property type="entry name" value="NAD(P)-dependent_oxidoreduct"/>
</dbReference>
<keyword evidence="3" id="KW-1185">Reference proteome</keyword>
<dbReference type="PANTHER" id="PTHR48079:SF6">
    <property type="entry name" value="NAD(P)-BINDING DOMAIN-CONTAINING PROTEIN-RELATED"/>
    <property type="match status" value="1"/>
</dbReference>
<sequence length="455" mass="49026">MTTPGRVVVTGASGNVGTGVLRELARQLPETHVIGVCRRPPEHGEVYERVHWHAVDLSCPDAAAQLTSVMRDADVVIHLALAVQPVRDEDYLYRANVLGSAAVFEAMVAAGVGQLVYASSLGIYAPGASAPVTEEWPDTGQATSTYSRHKVMVERILDDFVNEHRDVVVARFRPTVVVQREAAWLIKTLYLGPLVPQAALEMLRRRRLPILPLPAGVELQFVHADDVGDLVVRLMRQRARGSFNVAADVLNADALARLVGARAVAISPRVVRAVISALSAARLIALTPGWYDVATNTPLMDTSKARREVGWAPKHSSTVSARELIEGMADETVGASAAMGYTSRRDKVLRTTVDRVHDVSLVSWSLLTVGRAAGIRRAGLVDGVVVAANLVSGTPMALDRMLESRRDPVALLAPVTVVAALAATVRGGWTPVVATAALHLLNAMERKRRKTKPRL</sequence>
<dbReference type="SUPFAM" id="SSF51735">
    <property type="entry name" value="NAD(P)-binding Rossmann-fold domains"/>
    <property type="match status" value="1"/>
</dbReference>
<dbReference type="Proteomes" id="UP001206639">
    <property type="component" value="Unassembled WGS sequence"/>
</dbReference>
<gene>
    <name evidence="2" type="ORF">N4S67_22175</name>
</gene>
<dbReference type="InterPro" id="IPR001509">
    <property type="entry name" value="Epimerase_deHydtase"/>
</dbReference>
<evidence type="ECO:0000259" key="1">
    <source>
        <dbReference type="Pfam" id="PF01370"/>
    </source>
</evidence>
<comment type="caution">
    <text evidence="2">The sequence shown here is derived from an EMBL/GenBank/DDBJ whole genome shotgun (WGS) entry which is preliminary data.</text>
</comment>